<organism evidence="1 2">
    <name type="scientific">Smallanthus sonchifolius</name>
    <dbReference type="NCBI Taxonomy" id="185202"/>
    <lineage>
        <taxon>Eukaryota</taxon>
        <taxon>Viridiplantae</taxon>
        <taxon>Streptophyta</taxon>
        <taxon>Embryophyta</taxon>
        <taxon>Tracheophyta</taxon>
        <taxon>Spermatophyta</taxon>
        <taxon>Magnoliopsida</taxon>
        <taxon>eudicotyledons</taxon>
        <taxon>Gunneridae</taxon>
        <taxon>Pentapetalae</taxon>
        <taxon>asterids</taxon>
        <taxon>campanulids</taxon>
        <taxon>Asterales</taxon>
        <taxon>Asteraceae</taxon>
        <taxon>Asteroideae</taxon>
        <taxon>Heliantheae alliance</taxon>
        <taxon>Millerieae</taxon>
        <taxon>Smallanthus</taxon>
    </lineage>
</organism>
<evidence type="ECO:0000313" key="2">
    <source>
        <dbReference type="Proteomes" id="UP001056120"/>
    </source>
</evidence>
<gene>
    <name evidence="1" type="ORF">L1987_01712</name>
</gene>
<evidence type="ECO:0000313" key="1">
    <source>
        <dbReference type="EMBL" id="KAI3827632.1"/>
    </source>
</evidence>
<dbReference type="Proteomes" id="UP001056120">
    <property type="component" value="Linkage Group LG01"/>
</dbReference>
<accession>A0ACB9K5T5</accession>
<name>A0ACB9K5T5_9ASTR</name>
<keyword evidence="2" id="KW-1185">Reference proteome</keyword>
<proteinExistence type="predicted"/>
<reference evidence="1 2" key="2">
    <citation type="journal article" date="2022" name="Mol. Ecol. Resour.">
        <title>The genomes of chicory, endive, great burdock and yacon provide insights into Asteraceae paleo-polyploidization history and plant inulin production.</title>
        <authorList>
            <person name="Fan W."/>
            <person name="Wang S."/>
            <person name="Wang H."/>
            <person name="Wang A."/>
            <person name="Jiang F."/>
            <person name="Liu H."/>
            <person name="Zhao H."/>
            <person name="Xu D."/>
            <person name="Zhang Y."/>
        </authorList>
    </citation>
    <scope>NUCLEOTIDE SEQUENCE [LARGE SCALE GENOMIC DNA]</scope>
    <source>
        <strain evidence="2">cv. Yunnan</strain>
        <tissue evidence="1">Leaves</tissue>
    </source>
</reference>
<comment type="caution">
    <text evidence="1">The sequence shown here is derived from an EMBL/GenBank/DDBJ whole genome shotgun (WGS) entry which is preliminary data.</text>
</comment>
<sequence length="319" mass="37438">MSLSRRSHRDNFGSPFTRVNNRMYSNQVLLKHRRIQERRRVEYHQSNKHLSHDIFGINKASSFVNLGDNFFPNHIKELYSSFNFNEITSTITLTLYNQVWCWSFEKFCELLHVPYYGSRTFDTSHDITNLKIIPRDVIISTICRSSTHPSNTRDDMLDLLHERIVWNHILLHNLFMQEENQEEVLTVIAYVLYFFKTHTPCNLGYIMVKRMVNLPATFEKLLPFGILLTNLFKNIQIELGPPKVPTLKTLSLNSIIGELHLPFPLSSMLSSMDVKKHFEELLKVPCSSNGEAPKEDNKRWLLRMRIKLLLTDKRNIQGC</sequence>
<reference evidence="2" key="1">
    <citation type="journal article" date="2022" name="Mol. Ecol. Resour.">
        <title>The genomes of chicory, endive, great burdock and yacon provide insights into Asteraceae palaeo-polyploidization history and plant inulin production.</title>
        <authorList>
            <person name="Fan W."/>
            <person name="Wang S."/>
            <person name="Wang H."/>
            <person name="Wang A."/>
            <person name="Jiang F."/>
            <person name="Liu H."/>
            <person name="Zhao H."/>
            <person name="Xu D."/>
            <person name="Zhang Y."/>
        </authorList>
    </citation>
    <scope>NUCLEOTIDE SEQUENCE [LARGE SCALE GENOMIC DNA]</scope>
    <source>
        <strain evidence="2">cv. Yunnan</strain>
    </source>
</reference>
<protein>
    <submittedName>
        <fullName evidence="1">Uncharacterized protein</fullName>
    </submittedName>
</protein>
<dbReference type="EMBL" id="CM042018">
    <property type="protein sequence ID" value="KAI3827632.1"/>
    <property type="molecule type" value="Genomic_DNA"/>
</dbReference>